<feature type="region of interest" description="Disordered" evidence="1">
    <location>
        <begin position="1"/>
        <end position="40"/>
    </location>
</feature>
<protein>
    <submittedName>
        <fullName evidence="2">Uncharacterized protein</fullName>
    </submittedName>
</protein>
<dbReference type="EMBL" id="GBRD01016998">
    <property type="protein sequence ID" value="JAG48829.1"/>
    <property type="molecule type" value="Transcribed_RNA"/>
</dbReference>
<reference evidence="3" key="3">
    <citation type="submission" date="2014-09" db="EMBL/GenBank/DDBJ databases">
        <authorList>
            <person name="Magalhaes I.L.F."/>
            <person name="Oliveira U."/>
            <person name="Santos F.R."/>
            <person name="Vidigal T.H.D.A."/>
            <person name="Brescovit A.D."/>
            <person name="Santos A.J."/>
        </authorList>
    </citation>
    <scope>NUCLEOTIDE SEQUENCE</scope>
</reference>
<reference evidence="2" key="1">
    <citation type="journal article" date="2014" name="PLoS ONE">
        <title>Transcriptome-Based Identification of ABC Transporters in the Western Tarnished Plant Bug Lygus hesperus.</title>
        <authorList>
            <person name="Hull J.J."/>
            <person name="Chaney K."/>
            <person name="Geib S.M."/>
            <person name="Fabrick J.A."/>
            <person name="Brent C.S."/>
            <person name="Walsh D."/>
            <person name="Lavine L.C."/>
        </authorList>
    </citation>
    <scope>NUCLEOTIDE SEQUENCE</scope>
</reference>
<accession>A0A0A9YEL7</accession>
<evidence type="ECO:0000256" key="1">
    <source>
        <dbReference type="SAM" id="MobiDB-lite"/>
    </source>
</evidence>
<evidence type="ECO:0000313" key="2">
    <source>
        <dbReference type="EMBL" id="JAG27965.1"/>
    </source>
</evidence>
<dbReference type="EMBL" id="GBHO01015639">
    <property type="protein sequence ID" value="JAG27965.1"/>
    <property type="molecule type" value="Transcribed_RNA"/>
</dbReference>
<dbReference type="AlphaFoldDB" id="A0A0A9YEL7"/>
<feature type="compositionally biased region" description="Acidic residues" evidence="1">
    <location>
        <begin position="21"/>
        <end position="33"/>
    </location>
</feature>
<dbReference type="EMBL" id="GBRD01016999">
    <property type="protein sequence ID" value="JAG48828.1"/>
    <property type="molecule type" value="Transcribed_RNA"/>
</dbReference>
<evidence type="ECO:0000313" key="3">
    <source>
        <dbReference type="EMBL" id="JAG48828.1"/>
    </source>
</evidence>
<sequence length="138" mass="15813">MRESSRTGEESGEDTSSTEGLIEEEDEDQEEPEEQRKDAEVVDLGLESIQEDPDLLDSAFLRDGITLEQEKESSQSGDDSDGLYDFKDTLGVQQFPADLDSRKNFLLNPRQPRQCEYLYGKRYTARYVRRVDPSQLPL</sequence>
<name>A0A0A9YEL7_LYGHE</name>
<gene>
    <name evidence="2" type="ORF">CM83_98610</name>
</gene>
<reference evidence="2" key="2">
    <citation type="submission" date="2014-07" db="EMBL/GenBank/DDBJ databases">
        <authorList>
            <person name="Hull J."/>
        </authorList>
    </citation>
    <scope>NUCLEOTIDE SEQUENCE</scope>
</reference>
<proteinExistence type="predicted"/>
<organism evidence="2">
    <name type="scientific">Lygus hesperus</name>
    <name type="common">Western plant bug</name>
    <dbReference type="NCBI Taxonomy" id="30085"/>
    <lineage>
        <taxon>Eukaryota</taxon>
        <taxon>Metazoa</taxon>
        <taxon>Ecdysozoa</taxon>
        <taxon>Arthropoda</taxon>
        <taxon>Hexapoda</taxon>
        <taxon>Insecta</taxon>
        <taxon>Pterygota</taxon>
        <taxon>Neoptera</taxon>
        <taxon>Paraneoptera</taxon>
        <taxon>Hemiptera</taxon>
        <taxon>Heteroptera</taxon>
        <taxon>Panheteroptera</taxon>
        <taxon>Cimicomorpha</taxon>
        <taxon>Miridae</taxon>
        <taxon>Mirini</taxon>
        <taxon>Lygus</taxon>
    </lineage>
</organism>